<dbReference type="GO" id="GO:0008270">
    <property type="term" value="F:zinc ion binding"/>
    <property type="evidence" value="ECO:0007669"/>
    <property type="project" value="UniProtKB-UniRule"/>
</dbReference>
<evidence type="ECO:0000313" key="18">
    <source>
        <dbReference type="Proteomes" id="UP000683551"/>
    </source>
</evidence>
<feature type="active site" description="Acyl-ester intermediate" evidence="14">
    <location>
        <position position="341"/>
    </location>
</feature>
<dbReference type="Pfam" id="PF03717">
    <property type="entry name" value="PBP_dimer"/>
    <property type="match status" value="1"/>
</dbReference>
<dbReference type="GeneID" id="301709396"/>
<evidence type="ECO:0000256" key="11">
    <source>
        <dbReference type="ARBA" id="ARBA00022989"/>
    </source>
</evidence>
<dbReference type="InterPro" id="IPR005311">
    <property type="entry name" value="PBP_dimer"/>
</dbReference>
<evidence type="ECO:0000256" key="9">
    <source>
        <dbReference type="ARBA" id="ARBA00022960"/>
    </source>
</evidence>
<comment type="subcellular location">
    <subcellularLocation>
        <location evidence="14">Cell inner membrane</location>
        <topology evidence="14">Single-pass membrane protein</topology>
    </subcellularLocation>
    <subcellularLocation>
        <location evidence="2">Cell membrane</location>
    </subcellularLocation>
    <subcellularLocation>
        <location evidence="1">Membrane</location>
        <topology evidence="1">Single-pass membrane protein</topology>
    </subcellularLocation>
</comment>
<dbReference type="GO" id="GO:0009002">
    <property type="term" value="F:serine-type D-Ala-D-Ala carboxypeptidase activity"/>
    <property type="evidence" value="ECO:0007669"/>
    <property type="project" value="UniProtKB-UniRule"/>
</dbReference>
<dbReference type="Gene3D" id="3.40.710.10">
    <property type="entry name" value="DD-peptidase/beta-lactamase superfamily"/>
    <property type="match status" value="1"/>
</dbReference>
<dbReference type="InterPro" id="IPR012338">
    <property type="entry name" value="Beta-lactam/transpept-like"/>
</dbReference>
<keyword evidence="4 14" id="KW-0997">Cell inner membrane</keyword>
<feature type="binding site" evidence="14">
    <location>
        <position position="386"/>
    </location>
    <ligand>
        <name>Zn(2+)</name>
        <dbReference type="ChEBI" id="CHEBI:29105"/>
    </ligand>
</feature>
<dbReference type="Gene3D" id="3.90.1310.10">
    <property type="entry name" value="Penicillin-binding protein 2a (Domain 2)"/>
    <property type="match status" value="1"/>
</dbReference>
<evidence type="ECO:0000256" key="10">
    <source>
        <dbReference type="ARBA" id="ARBA00022984"/>
    </source>
</evidence>
<dbReference type="InterPro" id="IPR001460">
    <property type="entry name" value="PCN-bd_Tpept"/>
</dbReference>
<dbReference type="AlphaFoldDB" id="A0A9E6MZL4"/>
<dbReference type="Gene3D" id="3.30.1390.30">
    <property type="entry name" value="Penicillin-binding protein 2a, domain 3"/>
    <property type="match status" value="1"/>
</dbReference>
<keyword evidence="13 14" id="KW-0961">Cell wall biogenesis/degradation</keyword>
<evidence type="ECO:0000313" key="17">
    <source>
        <dbReference type="EMBL" id="QWY78694.1"/>
    </source>
</evidence>
<keyword evidence="14" id="KW-0479">Metal-binding</keyword>
<evidence type="ECO:0000256" key="12">
    <source>
        <dbReference type="ARBA" id="ARBA00023136"/>
    </source>
</evidence>
<dbReference type="GO" id="GO:0008658">
    <property type="term" value="F:penicillin binding"/>
    <property type="evidence" value="ECO:0007669"/>
    <property type="project" value="InterPro"/>
</dbReference>
<dbReference type="EMBL" id="CP071137">
    <property type="protein sequence ID" value="QWY78694.1"/>
    <property type="molecule type" value="Genomic_DNA"/>
</dbReference>
<feature type="binding site" evidence="14">
    <location>
        <position position="399"/>
    </location>
    <ligand>
        <name>Zn(2+)</name>
        <dbReference type="ChEBI" id="CHEBI:29105"/>
    </ligand>
</feature>
<dbReference type="Pfam" id="PF00905">
    <property type="entry name" value="Transpeptidase"/>
    <property type="match status" value="1"/>
</dbReference>
<dbReference type="PANTHER" id="PTHR30627:SF2">
    <property type="entry name" value="PEPTIDOGLYCAN D,D-TRANSPEPTIDASE MRDA"/>
    <property type="match status" value="1"/>
</dbReference>
<protein>
    <recommendedName>
        <fullName evidence="14">Peptidoglycan D,D-transpeptidase MrdA</fullName>
        <ecNumber evidence="14">3.4.16.4</ecNumber>
    </recommendedName>
    <alternativeName>
        <fullName evidence="14">Penicillin-binding protein 2</fullName>
        <shortName evidence="14">PBP-2</shortName>
    </alternativeName>
</protein>
<keyword evidence="6 14" id="KW-0645">Protease</keyword>
<evidence type="ECO:0000256" key="7">
    <source>
        <dbReference type="ARBA" id="ARBA00022692"/>
    </source>
</evidence>
<evidence type="ECO:0000256" key="4">
    <source>
        <dbReference type="ARBA" id="ARBA00022519"/>
    </source>
</evidence>
<comment type="similarity">
    <text evidence="14">Belongs to the transpeptidase family. MrdA subfamily.</text>
</comment>
<feature type="domain" description="Penicillin-binding protein dimerisation" evidence="16">
    <location>
        <begin position="76"/>
        <end position="248"/>
    </location>
</feature>
<proteinExistence type="inferred from homology"/>
<comment type="function">
    <text evidence="14">Catalyzes cross-linking of the peptidoglycan cell wall.</text>
</comment>
<keyword evidence="10 14" id="KW-0573">Peptidoglycan synthesis</keyword>
<keyword evidence="14" id="KW-0862">Zinc</keyword>
<dbReference type="Proteomes" id="UP000683551">
    <property type="component" value="Chromosome"/>
</dbReference>
<evidence type="ECO:0000259" key="16">
    <source>
        <dbReference type="Pfam" id="PF03717"/>
    </source>
</evidence>
<dbReference type="InterPro" id="IPR036138">
    <property type="entry name" value="PBP_dimer_sf"/>
</dbReference>
<comment type="catalytic activity">
    <reaction evidence="14">
        <text>Preferential cleavage: (Ac)2-L-Lys-D-Ala-|-D-Ala. Also transpeptidation of peptidyl-alanyl moieties that are N-acyl substituents of D-alanine.</text>
        <dbReference type="EC" id="3.4.16.4"/>
    </reaction>
</comment>
<feature type="transmembrane region" description="Helical" evidence="14">
    <location>
        <begin position="34"/>
        <end position="52"/>
    </location>
</feature>
<dbReference type="PANTHER" id="PTHR30627">
    <property type="entry name" value="PEPTIDOGLYCAN D,D-TRANSPEPTIDASE"/>
    <property type="match status" value="1"/>
</dbReference>
<comment type="pathway">
    <text evidence="14">Cell wall biogenesis; peptidoglycan biosynthesis.</text>
</comment>
<evidence type="ECO:0000256" key="3">
    <source>
        <dbReference type="ARBA" id="ARBA00022475"/>
    </source>
</evidence>
<dbReference type="GO" id="GO:0006508">
    <property type="term" value="P:proteolysis"/>
    <property type="evidence" value="ECO:0007669"/>
    <property type="project" value="UniProtKB-KW"/>
</dbReference>
<keyword evidence="12 14" id="KW-0472">Membrane</keyword>
<name>A0A9E6MZL4_9PROT</name>
<evidence type="ECO:0000256" key="2">
    <source>
        <dbReference type="ARBA" id="ARBA00004236"/>
    </source>
</evidence>
<accession>A0A9E6MZL4</accession>
<keyword evidence="3 14" id="KW-1003">Cell membrane</keyword>
<dbReference type="SUPFAM" id="SSF56601">
    <property type="entry name" value="beta-lactamase/transpeptidase-like"/>
    <property type="match status" value="1"/>
</dbReference>
<evidence type="ECO:0000256" key="13">
    <source>
        <dbReference type="ARBA" id="ARBA00023316"/>
    </source>
</evidence>
<feature type="domain" description="Penicillin-binding protein transpeptidase" evidence="15">
    <location>
        <begin position="282"/>
        <end position="620"/>
    </location>
</feature>
<dbReference type="SUPFAM" id="SSF56519">
    <property type="entry name" value="Penicillin binding protein dimerisation domain"/>
    <property type="match status" value="1"/>
</dbReference>
<dbReference type="GO" id="GO:0009252">
    <property type="term" value="P:peptidoglycan biosynthetic process"/>
    <property type="evidence" value="ECO:0007669"/>
    <property type="project" value="UniProtKB-UniRule"/>
</dbReference>
<feature type="binding site" evidence="14">
    <location>
        <position position="380"/>
    </location>
    <ligand>
        <name>Zn(2+)</name>
        <dbReference type="ChEBI" id="CHEBI:29105"/>
    </ligand>
</feature>
<comment type="cofactor">
    <cofactor evidence="14">
        <name>Zn(2+)</name>
        <dbReference type="ChEBI" id="CHEBI:29105"/>
    </cofactor>
    <text evidence="14">Binds one Zn(2+) ion per subunit.</text>
</comment>
<sequence>MPRVLLRPRSPPDMSPPLRDPHQERWNFRFRLGVTWWLVMVLFLALIARLAWLQIVAQRHYHTLAEANRIAIVPLVPQRGLILDRHGVVLAENRYEFDLEITPHLCPDISATLEALTRLVTITPSDRKLFQKMRDESHGLTPVAIRTHLTEEEVARFSVNRYRFPGVDIEARLTRTYPLGLHASHLIGYISRINEEDQDRLEDEDLSDQYRGTNHIGKQGIESHYESLLHGTTGSEQVETDAAGHGLRSLAQTAPVSGDDLYLTIDAKLQQVAEEAFGLQHGALVAIDPETGEVLAFVSQPGFDPNLFVDGIDQEHWNDLNTSPDHPLNDRALRGQYPPGSTVKPFMALAALQLKVRSADYVLYDPGYFSFPGSSHHYRDWREGGHGKVDMTISIIQSCDTYYYSLANEMGIDRMHDFFTLFGFGQKSGIDLDGEVAGLYPSTAWKQKKYHQAWYAGDTVISGIGQGYVLATPLQLAVATAMLANQGKRMTPHLVRAIRHAESGKITLIAPKVSQTLTFRPEDLETVRNAMVGVMKPGGTAAQAGAGALYSMAGKTGTAQVVGVRQGEKYNASALTEHNRDHALFIAYAPADHPRLAVAVLVENGGHGGSTAAPIARQVFDYYLLGKRPPPAAPTAVPHD</sequence>
<keyword evidence="8 14" id="KW-0378">Hydrolase</keyword>
<feature type="binding site" evidence="14">
    <location>
        <position position="365"/>
    </location>
    <ligand>
        <name>Zn(2+)</name>
        <dbReference type="ChEBI" id="CHEBI:29105"/>
    </ligand>
</feature>
<keyword evidence="11 14" id="KW-1133">Transmembrane helix</keyword>
<keyword evidence="9 14" id="KW-0133">Cell shape</keyword>
<dbReference type="GO" id="GO:0005886">
    <property type="term" value="C:plasma membrane"/>
    <property type="evidence" value="ECO:0007669"/>
    <property type="project" value="UniProtKB-SubCell"/>
</dbReference>
<dbReference type="FunFam" id="3.40.710.10:FF:000024">
    <property type="entry name" value="Penicillin-binding protein 2"/>
    <property type="match status" value="1"/>
</dbReference>
<keyword evidence="5 14" id="KW-0121">Carboxypeptidase</keyword>
<dbReference type="GO" id="GO:0071555">
    <property type="term" value="P:cell wall organization"/>
    <property type="evidence" value="ECO:0007669"/>
    <property type="project" value="UniProtKB-KW"/>
</dbReference>
<dbReference type="InterPro" id="IPR017790">
    <property type="entry name" value="Penicillin-binding_protein_2"/>
</dbReference>
<organism evidence="17 18">
    <name type="scientific">Ferrovum myxofaciens</name>
    <dbReference type="NCBI Taxonomy" id="416213"/>
    <lineage>
        <taxon>Bacteria</taxon>
        <taxon>Pseudomonadati</taxon>
        <taxon>Pseudomonadota</taxon>
        <taxon>Betaproteobacteria</taxon>
        <taxon>Ferrovales</taxon>
        <taxon>Ferrovaceae</taxon>
        <taxon>Ferrovum</taxon>
    </lineage>
</organism>
<evidence type="ECO:0000256" key="8">
    <source>
        <dbReference type="ARBA" id="ARBA00022801"/>
    </source>
</evidence>
<dbReference type="NCBIfam" id="TIGR03423">
    <property type="entry name" value="pbp2_mrdA"/>
    <property type="match status" value="1"/>
</dbReference>
<dbReference type="HAMAP" id="MF_02081">
    <property type="entry name" value="MrdA_transpept"/>
    <property type="match status" value="1"/>
</dbReference>
<dbReference type="EC" id="3.4.16.4" evidence="14"/>
<reference evidence="17" key="1">
    <citation type="submission" date="2021-02" db="EMBL/GenBank/DDBJ databases">
        <title>Comparative genomics of Ferrovum myxofaciens strains, predominant extremophile bacteria forming large biofilm stalactites in acid mine ecosystems.</title>
        <authorList>
            <person name="Burkartova K."/>
            <person name="Ridl J."/>
            <person name="Pajer P."/>
            <person name="Falteisek L."/>
        </authorList>
    </citation>
    <scope>NUCLEOTIDE SEQUENCE</scope>
    <source>
        <strain evidence="17">MI1III</strain>
    </source>
</reference>
<dbReference type="GO" id="GO:0008360">
    <property type="term" value="P:regulation of cell shape"/>
    <property type="evidence" value="ECO:0007669"/>
    <property type="project" value="UniProtKB-KW"/>
</dbReference>
<keyword evidence="7 14" id="KW-0812">Transmembrane</keyword>
<evidence type="ECO:0000256" key="6">
    <source>
        <dbReference type="ARBA" id="ARBA00022670"/>
    </source>
</evidence>
<evidence type="ECO:0000256" key="14">
    <source>
        <dbReference type="HAMAP-Rule" id="MF_02081"/>
    </source>
</evidence>
<evidence type="ECO:0000256" key="5">
    <source>
        <dbReference type="ARBA" id="ARBA00022645"/>
    </source>
</evidence>
<evidence type="ECO:0000256" key="1">
    <source>
        <dbReference type="ARBA" id="ARBA00004167"/>
    </source>
</evidence>
<dbReference type="RefSeq" id="WP_197456276.1">
    <property type="nucleotide sequence ID" value="NZ_CP053675.1"/>
</dbReference>
<dbReference type="InterPro" id="IPR050515">
    <property type="entry name" value="Beta-lactam/transpept"/>
</dbReference>
<gene>
    <name evidence="14 17" type="primary">mrdA</name>
    <name evidence="17" type="ORF">JZL65_06430</name>
</gene>
<evidence type="ECO:0000259" key="15">
    <source>
        <dbReference type="Pfam" id="PF00905"/>
    </source>
</evidence>
<dbReference type="GO" id="GO:0071972">
    <property type="term" value="F:peptidoglycan L,D-transpeptidase activity"/>
    <property type="evidence" value="ECO:0007669"/>
    <property type="project" value="TreeGrafter"/>
</dbReference>